<feature type="transmembrane region" description="Helical" evidence="2">
    <location>
        <begin position="5"/>
        <end position="22"/>
    </location>
</feature>
<dbReference type="AlphaFoldDB" id="A0AAE3JB36"/>
<dbReference type="PANTHER" id="PTHR34978:SF3">
    <property type="entry name" value="SLR0241 PROTEIN"/>
    <property type="match status" value="1"/>
</dbReference>
<dbReference type="RefSeq" id="WP_308730916.1">
    <property type="nucleotide sequence ID" value="NZ_JAJEQN010000002.1"/>
</dbReference>
<gene>
    <name evidence="4" type="ORF">LKD48_01225</name>
</gene>
<evidence type="ECO:0000256" key="1">
    <source>
        <dbReference type="SAM" id="MobiDB-lite"/>
    </source>
</evidence>
<evidence type="ECO:0000313" key="4">
    <source>
        <dbReference type="EMBL" id="MCC2220268.1"/>
    </source>
</evidence>
<accession>A0AAE3JB36</accession>
<feature type="region of interest" description="Disordered" evidence="1">
    <location>
        <begin position="77"/>
        <end position="121"/>
    </location>
</feature>
<dbReference type="Proteomes" id="UP001198200">
    <property type="component" value="Unassembled WGS sequence"/>
</dbReference>
<keyword evidence="2" id="KW-1133">Transmembrane helix</keyword>
<name>A0AAE3JB36_9FIRM</name>
<protein>
    <submittedName>
        <fullName evidence="4">M56 family metallopeptidase</fullName>
    </submittedName>
</protein>
<evidence type="ECO:0000259" key="3">
    <source>
        <dbReference type="Pfam" id="PF05569"/>
    </source>
</evidence>
<keyword evidence="2" id="KW-0472">Membrane</keyword>
<proteinExistence type="predicted"/>
<dbReference type="Pfam" id="PF05569">
    <property type="entry name" value="Peptidase_M56"/>
    <property type="match status" value="1"/>
</dbReference>
<comment type="caution">
    <text evidence="4">The sequence shown here is derived from an EMBL/GenBank/DDBJ whole genome shotgun (WGS) entry which is preliminary data.</text>
</comment>
<organism evidence="4 5">
    <name type="scientific">Anthropogastromicrobium aceti</name>
    <dbReference type="NCBI Taxonomy" id="2981768"/>
    <lineage>
        <taxon>Bacteria</taxon>
        <taxon>Bacillati</taxon>
        <taxon>Bacillota</taxon>
        <taxon>Clostridia</taxon>
        <taxon>Lachnospirales</taxon>
        <taxon>Lachnospiraceae</taxon>
        <taxon>Anthropogastromicrobium</taxon>
    </lineage>
</organism>
<dbReference type="EMBL" id="JAJEQN010000002">
    <property type="protein sequence ID" value="MCC2220268.1"/>
    <property type="molecule type" value="Genomic_DNA"/>
</dbReference>
<reference evidence="4 5" key="1">
    <citation type="submission" date="2021-10" db="EMBL/GenBank/DDBJ databases">
        <title>Anaerobic single-cell dispensing facilitates the cultivation of human gut bacteria.</title>
        <authorList>
            <person name="Afrizal A."/>
        </authorList>
    </citation>
    <scope>NUCLEOTIDE SEQUENCE [LARGE SCALE GENOMIC DNA]</scope>
    <source>
        <strain evidence="4 5">CLA-AA-H224</strain>
    </source>
</reference>
<sequence length="962" mass="107460">MTDWIIGSCVLIVAVFAIRKVFGTRISSRFRYALWAVVMVRLICPAAFWNNQQLTQNITKVSEQLFQSVTQQRNELDKADSNAEFGMENGQDTGNTNRAGIEDTNSADRTPNNDTDNVKNQSINIGQQNGQVISQAENIDKNGFYQTGKEALPQLEEYTQSKNSNSNVFHRIIAQLISMVPAIWLCGSIVVGLWFIGINLRFRHMLMRSRKQIDNSEKPPIYQVKGLSSPCLFGVIHPAIYLKEETNLQDDQLLMILQHERCHYQHKDHIWSVMRSLCMIIWWWNPLVWAAAVASKRDCEMACDEGTLETIGWENKFLYAKTLVDAVSDKKTFGMTAASTMVSGKSDTERRLRMMLNKKKTKMASVVLAAGLMLNAAALCFGGESTAQSQSETQINQAGQTDQTTLPVLSAVDVYEQIPITDGVEEFCETFGLLDKEYVAQITPEWMKDSGIALFRDALNERVYITWQDQLIAVPQLAQGKLTTVSDVKVLSVAAADLDEDGVYEVYFTARVYIGGSSTHTNMIGMAKLTDGSFSWDFGVDDQMNNKSNVLMLTQNENGELVWSEAQYKKTSDSNLRESTDKGPGAFSLTQTDEKNEQMITLIEGYLTGQFATGTASEYLLSPVFGQSTDLDNLNWLIPQGRLRWGMTLDELKVWYGDTLEIVSKEDDITTVQISDAYILGCNAAITATVDKKAGVTKLQYEFAKEDKDVVVANANKGLLTNQTVSAAEGINVIYNCVGISPANLELDSQKRFREICEQRGTWSDTEEMRYDAKVRGQLAVTEDACELSFEAEPEMAILYRELLTAASSEMSGIRTQWQQLDKENLTFSWTPSLETTNDSKWVMLEGDNANQLSTMAQALLGVAQPYLFGGFSEKLISSAAYALDALKQSEDDVICRITDSDGNRDAVFLINENGSGYCFVAVSDDIIAQVGLFSFTPCDTGKELYRRMWEEINKYDTIVAQ</sequence>
<dbReference type="InterPro" id="IPR052173">
    <property type="entry name" value="Beta-lactam_resp_regulator"/>
</dbReference>
<feature type="domain" description="Peptidase M56" evidence="3">
    <location>
        <begin position="163"/>
        <end position="354"/>
    </location>
</feature>
<feature type="transmembrane region" description="Helical" evidence="2">
    <location>
        <begin position="182"/>
        <end position="202"/>
    </location>
</feature>
<evidence type="ECO:0000313" key="5">
    <source>
        <dbReference type="Proteomes" id="UP001198200"/>
    </source>
</evidence>
<dbReference type="CDD" id="cd07341">
    <property type="entry name" value="M56_BlaR1_MecR1_like"/>
    <property type="match status" value="1"/>
</dbReference>
<keyword evidence="5" id="KW-1185">Reference proteome</keyword>
<feature type="compositionally biased region" description="Polar residues" evidence="1">
    <location>
        <begin position="90"/>
        <end position="119"/>
    </location>
</feature>
<dbReference type="InterPro" id="IPR008756">
    <property type="entry name" value="Peptidase_M56"/>
</dbReference>
<keyword evidence="2" id="KW-0812">Transmembrane</keyword>
<dbReference type="PANTHER" id="PTHR34978">
    <property type="entry name" value="POSSIBLE SENSOR-TRANSDUCER PROTEIN BLAR"/>
    <property type="match status" value="1"/>
</dbReference>
<evidence type="ECO:0000256" key="2">
    <source>
        <dbReference type="SAM" id="Phobius"/>
    </source>
</evidence>